<dbReference type="PROSITE" id="PS51522">
    <property type="entry name" value="ZF_NANOS"/>
    <property type="match status" value="1"/>
</dbReference>
<dbReference type="GO" id="GO:0006417">
    <property type="term" value="P:regulation of translation"/>
    <property type="evidence" value="ECO:0007669"/>
    <property type="project" value="UniProtKB-UniRule"/>
</dbReference>
<keyword evidence="6 8" id="KW-0810">Translation regulation</keyword>
<dbReference type="GO" id="GO:0005737">
    <property type="term" value="C:cytoplasm"/>
    <property type="evidence" value="ECO:0007669"/>
    <property type="project" value="UniProtKB-SubCell"/>
</dbReference>
<dbReference type="InterPro" id="IPR008705">
    <property type="entry name" value="Nanos/Xcar2"/>
</dbReference>
<comment type="subcellular location">
    <subcellularLocation>
        <location evidence="1">Cytoplasm</location>
    </subcellularLocation>
</comment>
<proteinExistence type="inferred from homology"/>
<evidence type="ECO:0000256" key="4">
    <source>
        <dbReference type="ARBA" id="ARBA00022771"/>
    </source>
</evidence>
<feature type="compositionally biased region" description="Basic and acidic residues" evidence="9">
    <location>
        <begin position="27"/>
        <end position="36"/>
    </location>
</feature>
<sequence>MANRDFDMWTDYLGLSKVVESFQHQQPRESCARLEPLRNGASGQRDPAPRGHHHQPVDLSSHSLTLEMDTGLYLTINVKGTGRCSLGDDSQNWDRYRRADTIGGKSSSRRWTTAGSVGEASPVPGICTFCKQNGEPKHVYTSHVLKDQDRIVCPVLRGYTCPLCSATGDSAHTKRFCHLLRGNYRSMYTRASREAALGNNAERR</sequence>
<evidence type="ECO:0000256" key="6">
    <source>
        <dbReference type="ARBA" id="ARBA00022845"/>
    </source>
</evidence>
<dbReference type="GO" id="GO:0003723">
    <property type="term" value="F:RNA binding"/>
    <property type="evidence" value="ECO:0007669"/>
    <property type="project" value="UniProtKB-UniRule"/>
</dbReference>
<evidence type="ECO:0000256" key="5">
    <source>
        <dbReference type="ARBA" id="ARBA00022833"/>
    </source>
</evidence>
<keyword evidence="5" id="KW-0862">Zinc</keyword>
<comment type="similarity">
    <text evidence="8">Belongs to the nanos family.</text>
</comment>
<evidence type="ECO:0000256" key="1">
    <source>
        <dbReference type="ARBA" id="ARBA00004496"/>
    </source>
</evidence>
<dbReference type="AlphaFoldDB" id="A0A2S0SZZ8"/>
<reference evidence="11" key="1">
    <citation type="journal article" date="2018" name="Sci. Rep.">
        <title>The nanos1 gene was duplicated in early Vertebrates and the two paralogs show different gonadal expression profiles in a shark.</title>
        <authorList>
            <person name="Gribouval L."/>
            <person name="Sourdaine P."/>
            <person name="Lareyre J.J."/>
            <person name="Bellaiche J."/>
            <person name="Le Gac F."/>
            <person name="Mazan S."/>
            <person name="Guiardiere C."/>
            <person name="Auvray P."/>
            <person name="Gautier A."/>
        </authorList>
    </citation>
    <scope>NUCLEOTIDE SEQUENCE</scope>
</reference>
<dbReference type="Pfam" id="PF05741">
    <property type="entry name" value="zf-nanos"/>
    <property type="match status" value="1"/>
</dbReference>
<keyword evidence="3" id="KW-0479">Metal-binding</keyword>
<feature type="domain" description="Nanos-type" evidence="10">
    <location>
        <begin position="126"/>
        <end position="179"/>
    </location>
</feature>
<evidence type="ECO:0000313" key="11">
    <source>
        <dbReference type="EMBL" id="AWB14935.1"/>
    </source>
</evidence>
<evidence type="ECO:0000259" key="10">
    <source>
        <dbReference type="PROSITE" id="PS51522"/>
    </source>
</evidence>
<organism evidence="11">
    <name type="scientific">Scyliorhinus canicula</name>
    <name type="common">Small-spotted catshark</name>
    <name type="synonym">Squalus canicula</name>
    <dbReference type="NCBI Taxonomy" id="7830"/>
    <lineage>
        <taxon>Eukaryota</taxon>
        <taxon>Metazoa</taxon>
        <taxon>Chordata</taxon>
        <taxon>Craniata</taxon>
        <taxon>Vertebrata</taxon>
        <taxon>Chondrichthyes</taxon>
        <taxon>Elasmobranchii</taxon>
        <taxon>Galeomorphii</taxon>
        <taxon>Galeoidea</taxon>
        <taxon>Carcharhiniformes</taxon>
        <taxon>Scyliorhinidae</taxon>
        <taxon>Scyliorhinus</taxon>
    </lineage>
</organism>
<dbReference type="EMBL" id="MH015182">
    <property type="protein sequence ID" value="AWB14935.1"/>
    <property type="molecule type" value="Genomic_DNA"/>
</dbReference>
<evidence type="ECO:0000256" key="7">
    <source>
        <dbReference type="ARBA" id="ARBA00022884"/>
    </source>
</evidence>
<evidence type="ECO:0000256" key="3">
    <source>
        <dbReference type="ARBA" id="ARBA00022723"/>
    </source>
</evidence>
<accession>A0A2S0SZZ8</accession>
<dbReference type="Gene3D" id="4.10.60.30">
    <property type="entry name" value="Nanos, RNA-binding domain"/>
    <property type="match status" value="1"/>
</dbReference>
<name>A0A2S0SZZ8_SCYCA</name>
<dbReference type="PANTHER" id="PTHR12887">
    <property type="entry name" value="NANOS PROTEIN"/>
    <property type="match status" value="1"/>
</dbReference>
<feature type="region of interest" description="Disordered" evidence="9">
    <location>
        <begin position="27"/>
        <end position="59"/>
    </location>
</feature>
<evidence type="ECO:0000256" key="2">
    <source>
        <dbReference type="ARBA" id="ARBA00022490"/>
    </source>
</evidence>
<evidence type="ECO:0000256" key="9">
    <source>
        <dbReference type="SAM" id="MobiDB-lite"/>
    </source>
</evidence>
<dbReference type="GO" id="GO:0008270">
    <property type="term" value="F:zinc ion binding"/>
    <property type="evidence" value="ECO:0007669"/>
    <property type="project" value="UniProtKB-KW"/>
</dbReference>
<keyword evidence="7 8" id="KW-0694">RNA-binding</keyword>
<dbReference type="InterPro" id="IPR038129">
    <property type="entry name" value="Nanos_sf"/>
</dbReference>
<dbReference type="InterPro" id="IPR024161">
    <property type="entry name" value="Znf_nanos-typ"/>
</dbReference>
<keyword evidence="2" id="KW-0963">Cytoplasm</keyword>
<protein>
    <submittedName>
        <fullName evidence="11">Nanos3 protein</fullName>
    </submittedName>
</protein>
<evidence type="ECO:0000256" key="8">
    <source>
        <dbReference type="PROSITE-ProRule" id="PRU00855"/>
    </source>
</evidence>
<gene>
    <name evidence="11" type="primary">Nanos3</name>
</gene>
<keyword evidence="4 8" id="KW-0863">Zinc-finger</keyword>